<keyword evidence="1" id="KW-0812">Transmembrane</keyword>
<proteinExistence type="predicted"/>
<evidence type="ECO:0000256" key="1">
    <source>
        <dbReference type="SAM" id="Phobius"/>
    </source>
</evidence>
<feature type="transmembrane region" description="Helical" evidence="1">
    <location>
        <begin position="6"/>
        <end position="23"/>
    </location>
</feature>
<gene>
    <name evidence="2" type="ORF">Catovirus_1_408</name>
</gene>
<keyword evidence="1" id="KW-1133">Transmembrane helix</keyword>
<sequence length="66" mass="8092">MILYYLQLLLIILSFHLAFWLFITQNITGIYIKHKFIDKYKQLYIIMPLTISLLICISLHFYNFIY</sequence>
<keyword evidence="1" id="KW-0472">Membrane</keyword>
<name>A0A1V0S9N1_9VIRU</name>
<feature type="transmembrane region" description="Helical" evidence="1">
    <location>
        <begin position="43"/>
        <end position="65"/>
    </location>
</feature>
<reference evidence="2" key="1">
    <citation type="journal article" date="2017" name="Science">
        <title>Giant viruses with an expanded complement of translation system components.</title>
        <authorList>
            <person name="Schulz F."/>
            <person name="Yutin N."/>
            <person name="Ivanova N.N."/>
            <person name="Ortega D.R."/>
            <person name="Lee T.K."/>
            <person name="Vierheilig J."/>
            <person name="Daims H."/>
            <person name="Horn M."/>
            <person name="Wagner M."/>
            <person name="Jensen G.J."/>
            <person name="Kyrpides N.C."/>
            <person name="Koonin E.V."/>
            <person name="Woyke T."/>
        </authorList>
    </citation>
    <scope>NUCLEOTIDE SEQUENCE</scope>
    <source>
        <strain evidence="2">CTV1</strain>
    </source>
</reference>
<protein>
    <submittedName>
        <fullName evidence="2">Uncharacterized protein</fullName>
    </submittedName>
</protein>
<accession>A0A1V0S9N1</accession>
<dbReference type="EMBL" id="KY684083">
    <property type="protein sequence ID" value="ARF08358.1"/>
    <property type="molecule type" value="Genomic_DNA"/>
</dbReference>
<organism evidence="2">
    <name type="scientific">Catovirus CTV1</name>
    <dbReference type="NCBI Taxonomy" id="1977631"/>
    <lineage>
        <taxon>Viruses</taxon>
        <taxon>Varidnaviria</taxon>
        <taxon>Bamfordvirae</taxon>
        <taxon>Nucleocytoviricota</taxon>
        <taxon>Megaviricetes</taxon>
        <taxon>Imitervirales</taxon>
        <taxon>Mimiviridae</taxon>
        <taxon>Klosneuvirinae</taxon>
        <taxon>Catovirus</taxon>
    </lineage>
</organism>
<evidence type="ECO:0000313" key="2">
    <source>
        <dbReference type="EMBL" id="ARF08358.1"/>
    </source>
</evidence>